<feature type="compositionally biased region" description="Basic and acidic residues" evidence="3">
    <location>
        <begin position="40"/>
        <end position="58"/>
    </location>
</feature>
<comment type="similarity">
    <text evidence="1">Belongs to the SMG9 family.</text>
</comment>
<dbReference type="PANTHER" id="PTHR14270">
    <property type="entry name" value="NONSENSE-MEDIATED MRNA DECAY FACTOR SMG9"/>
    <property type="match status" value="1"/>
</dbReference>
<proteinExistence type="inferred from homology"/>
<dbReference type="EMBL" id="REGN01004723">
    <property type="protein sequence ID" value="RNA16363.1"/>
    <property type="molecule type" value="Genomic_DNA"/>
</dbReference>
<gene>
    <name evidence="4" type="ORF">BpHYR1_004053</name>
</gene>
<evidence type="ECO:0000256" key="3">
    <source>
        <dbReference type="SAM" id="MobiDB-lite"/>
    </source>
</evidence>
<dbReference type="Pfam" id="PF10220">
    <property type="entry name" value="Smg8_Smg9"/>
    <property type="match status" value="1"/>
</dbReference>
<dbReference type="InterPro" id="IPR027417">
    <property type="entry name" value="P-loop_NTPase"/>
</dbReference>
<feature type="region of interest" description="Disordered" evidence="3">
    <location>
        <begin position="39"/>
        <end position="65"/>
    </location>
</feature>
<feature type="region of interest" description="Disordered" evidence="3">
    <location>
        <begin position="1"/>
        <end position="25"/>
    </location>
</feature>
<dbReference type="InterPro" id="IPR039177">
    <property type="entry name" value="SMG9"/>
</dbReference>
<dbReference type="STRING" id="10195.A0A3M7QYI5"/>
<dbReference type="SUPFAM" id="SSF52540">
    <property type="entry name" value="P-loop containing nucleoside triphosphate hydrolases"/>
    <property type="match status" value="1"/>
</dbReference>
<keyword evidence="2" id="KW-0866">Nonsense-mediated mRNA decay</keyword>
<protein>
    <submittedName>
        <fullName evidence="4">SMG9</fullName>
    </submittedName>
</protein>
<dbReference type="Proteomes" id="UP000276133">
    <property type="component" value="Unassembled WGS sequence"/>
</dbReference>
<organism evidence="4 5">
    <name type="scientific">Brachionus plicatilis</name>
    <name type="common">Marine rotifer</name>
    <name type="synonym">Brachionus muelleri</name>
    <dbReference type="NCBI Taxonomy" id="10195"/>
    <lineage>
        <taxon>Eukaryota</taxon>
        <taxon>Metazoa</taxon>
        <taxon>Spiralia</taxon>
        <taxon>Gnathifera</taxon>
        <taxon>Rotifera</taxon>
        <taxon>Eurotatoria</taxon>
        <taxon>Monogononta</taxon>
        <taxon>Pseudotrocha</taxon>
        <taxon>Ploima</taxon>
        <taxon>Brachionidae</taxon>
        <taxon>Brachionus</taxon>
    </lineage>
</organism>
<feature type="compositionally biased region" description="Basic and acidic residues" evidence="3">
    <location>
        <begin position="10"/>
        <end position="25"/>
    </location>
</feature>
<evidence type="ECO:0000256" key="1">
    <source>
        <dbReference type="ARBA" id="ARBA00007712"/>
    </source>
</evidence>
<dbReference type="InterPro" id="IPR019354">
    <property type="entry name" value="SMG8-like"/>
</dbReference>
<reference evidence="4 5" key="1">
    <citation type="journal article" date="2018" name="Sci. Rep.">
        <title>Genomic signatures of local adaptation to the degree of environmental predictability in rotifers.</title>
        <authorList>
            <person name="Franch-Gras L."/>
            <person name="Hahn C."/>
            <person name="Garcia-Roger E.M."/>
            <person name="Carmona M.J."/>
            <person name="Serra M."/>
            <person name="Gomez A."/>
        </authorList>
    </citation>
    <scope>NUCLEOTIDE SEQUENCE [LARGE SCALE GENOMIC DNA]</scope>
    <source>
        <strain evidence="4">HYR1</strain>
    </source>
</reference>
<name>A0A3M7QYI5_BRAPC</name>
<evidence type="ECO:0000256" key="2">
    <source>
        <dbReference type="ARBA" id="ARBA00023161"/>
    </source>
</evidence>
<dbReference type="AlphaFoldDB" id="A0A3M7QYI5"/>
<evidence type="ECO:0000313" key="5">
    <source>
        <dbReference type="Proteomes" id="UP000276133"/>
    </source>
</evidence>
<sequence length="446" mass="49588">MLNISSKSNQYERDARRNRSYKSKHEDLLLLKRPTILSKSRADTDTRPVGKTAKDENVKPMGKSESFTGFNKSLAKLDSELSRLVLKPANQQQAPKPLTIQQPLTAPKEPVWLFNTSIKQRLAIASMNGSCKLLDEHLHFADTLDHYLSDTNENYTVIGVLGKTGVGKSTIMSLLGGRESSVFRAAGTESEAAKHKTSGIDCYVTAERTILLDVQPLLSASVLDNNISQSEQSKKALDLKYHENNVHMQSIELACFCLSVCNVVILVEDWFFDPNLIALVHTAEMLLPNMAECDQAYQHRTHLIYCLNKCGPIAPLDLKMMKSVYANFMKDSKLQVKGSLHSDINSGSSACFLKARRGPREPDEPNFVALPSMDPAEPSGETGGLNGVTGMKRLVRALSRELLSIKVNTGQSGQALTEKKWFVYANRVWDTIKKSSFISEYSRLMT</sequence>
<dbReference type="GO" id="GO:0000184">
    <property type="term" value="P:nuclear-transcribed mRNA catabolic process, nonsense-mediated decay"/>
    <property type="evidence" value="ECO:0007669"/>
    <property type="project" value="UniProtKB-KW"/>
</dbReference>
<dbReference type="PANTHER" id="PTHR14270:SF0">
    <property type="entry name" value="NONSENSE-MEDIATED MRNA DECAY FACTOR SMG9"/>
    <property type="match status" value="1"/>
</dbReference>
<comment type="caution">
    <text evidence="4">The sequence shown here is derived from an EMBL/GenBank/DDBJ whole genome shotgun (WGS) entry which is preliminary data.</text>
</comment>
<dbReference type="Gene3D" id="3.40.50.300">
    <property type="entry name" value="P-loop containing nucleotide triphosphate hydrolases"/>
    <property type="match status" value="1"/>
</dbReference>
<evidence type="ECO:0000313" key="4">
    <source>
        <dbReference type="EMBL" id="RNA16363.1"/>
    </source>
</evidence>
<keyword evidence="5" id="KW-1185">Reference proteome</keyword>
<accession>A0A3M7QYI5</accession>
<dbReference type="OrthoDB" id="79514at2759"/>